<organism evidence="3 4">
    <name type="scientific">Horticoccus luteus</name>
    <dbReference type="NCBI Taxonomy" id="2862869"/>
    <lineage>
        <taxon>Bacteria</taxon>
        <taxon>Pseudomonadati</taxon>
        <taxon>Verrucomicrobiota</taxon>
        <taxon>Opitutia</taxon>
        <taxon>Opitutales</taxon>
        <taxon>Opitutaceae</taxon>
        <taxon>Horticoccus</taxon>
    </lineage>
</organism>
<feature type="domain" description="DUF4340" evidence="2">
    <location>
        <begin position="71"/>
        <end position="260"/>
    </location>
</feature>
<dbReference type="EMBL" id="CP080507">
    <property type="protein sequence ID" value="QYM80046.1"/>
    <property type="molecule type" value="Genomic_DNA"/>
</dbReference>
<feature type="domain" description="DUF4340" evidence="2">
    <location>
        <begin position="381"/>
        <end position="562"/>
    </location>
</feature>
<reference evidence="3" key="1">
    <citation type="submission" date="2021-08" db="EMBL/GenBank/DDBJ databases">
        <title>Genome of a novel bacterium of the phylum Verrucomicrobia, Oleiharenicola sp. KSB-15.</title>
        <authorList>
            <person name="Chung J.-H."/>
            <person name="Ahn J.-H."/>
            <person name="Yoon Y."/>
            <person name="Kim D.-Y."/>
            <person name="An S.-H."/>
            <person name="Park I."/>
            <person name="Yeon J."/>
        </authorList>
    </citation>
    <scope>NUCLEOTIDE SEQUENCE</scope>
    <source>
        <strain evidence="3">KSB-15</strain>
    </source>
</reference>
<feature type="transmembrane region" description="Helical" evidence="1">
    <location>
        <begin position="6"/>
        <end position="23"/>
    </location>
</feature>
<evidence type="ECO:0000313" key="3">
    <source>
        <dbReference type="EMBL" id="QYM80046.1"/>
    </source>
</evidence>
<evidence type="ECO:0000256" key="1">
    <source>
        <dbReference type="SAM" id="Phobius"/>
    </source>
</evidence>
<sequence>MRTKVTLVLIFLNVALFFFIFNFERGWRTERASLEARRLVLGPEAADIRSLEITSTNPARNVSLQRRADGWYLTSPIDWPANPNAVSRILNELQFLEHETSFAVKDLAQNNQSLADYGLDHPSLTVRFTSGDSTAAGGAAKPITLLIGDATNVGNRLYVLSPDGQRVHVVSRTLADSLSIPADQLRAETIFTIPVFEVRSLNLQTAPPANLRIRIRRDGNRWSFETPILTRASKSATELAINSLNALRVVNFLPRGSTENAPAANPSLRLTLEGNSRRETLLLGDPVSAAAATSTQDSVEYYAQLEDRNALFTVKLPRPLLDTLRNAQETLRERRLLDFDPNGITAVTISAPNQPDLVLQRDIDASAWQLVRRAAGGSQTQPADPKLVQRLLEQLTHLSAQRSADGSTSGFVSDAPSAADLENWGFNRPEREITLTTAAATGINPAPPLPKLQIGTSGNRDGRAYARLANAPFVYLVDPEILPETTPDPLHYRDRLLRALPPGARLTAITLKSLPDGAVIYSRELKPDEKWAAALASETDARRTAVQTLLDQLRTLRAREFVLDSFPTSVFSGGENRPWKYELTATISLVGGVGGEQASTTTLDLTERIGGTTQLAGSAEFGAVFAVEQPFLDALWTLTYGSRDPGPSPAPKP</sequence>
<dbReference type="InterPro" id="IPR025641">
    <property type="entry name" value="DUF4340"/>
</dbReference>
<proteinExistence type="predicted"/>
<dbReference type="KEGG" id="ole:K0B96_05345"/>
<dbReference type="Pfam" id="PF14238">
    <property type="entry name" value="DUF4340"/>
    <property type="match status" value="2"/>
</dbReference>
<evidence type="ECO:0000313" key="4">
    <source>
        <dbReference type="Proteomes" id="UP000825051"/>
    </source>
</evidence>
<dbReference type="AlphaFoldDB" id="A0A8F9TXY5"/>
<name>A0A8F9TXY5_9BACT</name>
<keyword evidence="1" id="KW-0472">Membrane</keyword>
<keyword evidence="4" id="KW-1185">Reference proteome</keyword>
<dbReference type="RefSeq" id="WP_220164671.1">
    <property type="nucleotide sequence ID" value="NZ_CP080507.1"/>
</dbReference>
<keyword evidence="1" id="KW-0812">Transmembrane</keyword>
<protein>
    <submittedName>
        <fullName evidence="3">DUF4340 domain-containing protein</fullName>
    </submittedName>
</protein>
<evidence type="ECO:0000259" key="2">
    <source>
        <dbReference type="Pfam" id="PF14238"/>
    </source>
</evidence>
<keyword evidence="1" id="KW-1133">Transmembrane helix</keyword>
<accession>A0A8F9TXY5</accession>
<dbReference type="Proteomes" id="UP000825051">
    <property type="component" value="Chromosome"/>
</dbReference>
<gene>
    <name evidence="3" type="ORF">K0B96_05345</name>
</gene>